<keyword evidence="1" id="KW-0472">Membrane</keyword>
<protein>
    <recommendedName>
        <fullName evidence="2">PH domain-containing protein</fullName>
    </recommendedName>
</protein>
<organism evidence="3">
    <name type="scientific">Kitasatospora sp. CMC57</name>
    <dbReference type="NCBI Taxonomy" id="3231513"/>
    <lineage>
        <taxon>Bacteria</taxon>
        <taxon>Bacillati</taxon>
        <taxon>Actinomycetota</taxon>
        <taxon>Actinomycetes</taxon>
        <taxon>Kitasatosporales</taxon>
        <taxon>Streptomycetaceae</taxon>
        <taxon>Kitasatospora</taxon>
    </lineage>
</organism>
<name>A0AB33JP38_9ACTN</name>
<dbReference type="Pfam" id="PF25362">
    <property type="entry name" value="bPH_11"/>
    <property type="match status" value="1"/>
</dbReference>
<feature type="domain" description="PH" evidence="2">
    <location>
        <begin position="47"/>
        <end position="167"/>
    </location>
</feature>
<sequence>MIAQEKARITDWSGYLGWMVGLAILVGLVYWLMRQGWNWRRTLQSDLPPLPELPADPGTPLLEGTGRYHGSTTAGNWLDRVVAHGLGTRSLAELTLTEQGLLVRRPGDVDFWVPAGSLTAVRTDSGIAGKVVPGGLLVITWDLGGTALDSGFRADRAEQHTAWVEAVEALLTRRTTKTKKTEEAIS</sequence>
<dbReference type="InterPro" id="IPR057446">
    <property type="entry name" value="PH_bac"/>
</dbReference>
<evidence type="ECO:0000259" key="2">
    <source>
        <dbReference type="Pfam" id="PF25362"/>
    </source>
</evidence>
<keyword evidence="1" id="KW-1133">Transmembrane helix</keyword>
<feature type="transmembrane region" description="Helical" evidence="1">
    <location>
        <begin position="12"/>
        <end position="33"/>
    </location>
</feature>
<evidence type="ECO:0000313" key="3">
    <source>
        <dbReference type="EMBL" id="BFP44462.1"/>
    </source>
</evidence>
<gene>
    <name evidence="3" type="ORF">KCMC57_08300</name>
</gene>
<evidence type="ECO:0000256" key="1">
    <source>
        <dbReference type="SAM" id="Phobius"/>
    </source>
</evidence>
<keyword evidence="1" id="KW-0812">Transmembrane</keyword>
<reference evidence="3" key="1">
    <citation type="submission" date="2024-07" db="EMBL/GenBank/DDBJ databases">
        <title>Complete genome sequences of cellulolytic bacteria, Kitasatospora sp. CMC57 and Streptomyces sp. CMC78, isolated from Japanese agricultural soil.</title>
        <authorList>
            <person name="Hashimoto T."/>
            <person name="Ito M."/>
            <person name="Iwamoto M."/>
            <person name="Fukahori D."/>
            <person name="Shoda T."/>
            <person name="Sakoda M."/>
            <person name="Morohoshi T."/>
            <person name="Mitsuboshi M."/>
            <person name="Nishizawa T."/>
        </authorList>
    </citation>
    <scope>NUCLEOTIDE SEQUENCE</scope>
    <source>
        <strain evidence="3">CMC57</strain>
    </source>
</reference>
<dbReference type="EMBL" id="AP035881">
    <property type="protein sequence ID" value="BFP44462.1"/>
    <property type="molecule type" value="Genomic_DNA"/>
</dbReference>
<proteinExistence type="predicted"/>
<accession>A0AB33JP38</accession>
<dbReference type="AlphaFoldDB" id="A0AB33JP38"/>